<dbReference type="AlphaFoldDB" id="A0A2I1GMU4"/>
<sequence>MAVPSCYSILPIGNFDNTTAITNYTLGSLPSFLIHDMILSIDVLSLKSLMSIETGQCTRTKSDFRR</sequence>
<gene>
    <name evidence="1" type="ORF">RhiirA4_216974</name>
</gene>
<evidence type="ECO:0000313" key="1">
    <source>
        <dbReference type="EMBL" id="PKY47864.1"/>
    </source>
</evidence>
<evidence type="ECO:0000313" key="2">
    <source>
        <dbReference type="Proteomes" id="UP000234323"/>
    </source>
</evidence>
<protein>
    <submittedName>
        <fullName evidence="1">Uncharacterized protein</fullName>
    </submittedName>
</protein>
<reference evidence="1 2" key="1">
    <citation type="submission" date="2015-10" db="EMBL/GenBank/DDBJ databases">
        <title>Genome analyses suggest a sexual origin of heterokaryosis in a supposedly ancient asexual fungus.</title>
        <authorList>
            <person name="Ropars J."/>
            <person name="Sedzielewska K."/>
            <person name="Noel J."/>
            <person name="Charron P."/>
            <person name="Farinelli L."/>
            <person name="Marton T."/>
            <person name="Kruger M."/>
            <person name="Pelin A."/>
            <person name="Brachmann A."/>
            <person name="Corradi N."/>
        </authorList>
    </citation>
    <scope>NUCLEOTIDE SEQUENCE [LARGE SCALE GENOMIC DNA]</scope>
    <source>
        <strain evidence="1 2">A4</strain>
    </source>
</reference>
<proteinExistence type="predicted"/>
<dbReference type="Proteomes" id="UP000234323">
    <property type="component" value="Unassembled WGS sequence"/>
</dbReference>
<organism evidence="1 2">
    <name type="scientific">Rhizophagus irregularis</name>
    <dbReference type="NCBI Taxonomy" id="588596"/>
    <lineage>
        <taxon>Eukaryota</taxon>
        <taxon>Fungi</taxon>
        <taxon>Fungi incertae sedis</taxon>
        <taxon>Mucoromycota</taxon>
        <taxon>Glomeromycotina</taxon>
        <taxon>Glomeromycetes</taxon>
        <taxon>Glomerales</taxon>
        <taxon>Glomeraceae</taxon>
        <taxon>Rhizophagus</taxon>
    </lineage>
</organism>
<accession>A0A2I1GMU4</accession>
<dbReference type="EMBL" id="LLXI01000583">
    <property type="protein sequence ID" value="PKY47864.1"/>
    <property type="molecule type" value="Genomic_DNA"/>
</dbReference>
<name>A0A2I1GMU4_9GLOM</name>
<keyword evidence="2" id="KW-1185">Reference proteome</keyword>
<comment type="caution">
    <text evidence="1">The sequence shown here is derived from an EMBL/GenBank/DDBJ whole genome shotgun (WGS) entry which is preliminary data.</text>
</comment>